<gene>
    <name evidence="2" type="ORF">M0K77_004155</name>
    <name evidence="1" type="ORF">M0K77_RS20775</name>
</gene>
<comment type="caution">
    <text evidence="1">The sequence shown here is derived from an EMBL/GenBank/DDBJ whole genome shotgun (WGS) entry which is preliminary data.</text>
</comment>
<dbReference type="EMBL" id="ABEXCJ050000013">
    <property type="protein sequence ID" value="EMR4591781.1"/>
    <property type="molecule type" value="Genomic_DNA"/>
</dbReference>
<dbReference type="RefSeq" id="WP_125895081.1">
    <property type="nucleotide sequence ID" value="NZ_CP096258.1"/>
</dbReference>
<dbReference type="AlphaFoldDB" id="A0A3R8W537"/>
<sequence length="66" mass="7472">MLSKFFNYTNQESDFLFVAAVKYTISSEQNLNKSHITAQSSPHSYQFVVSEPISPIIIQMIDEIGS</sequence>
<accession>A0A3R8W537</accession>
<protein>
    <submittedName>
        <fullName evidence="1">Uncharacterized protein</fullName>
    </submittedName>
</protein>
<organism evidence="1">
    <name type="scientific">Providencia rettgeri</name>
    <dbReference type="NCBI Taxonomy" id="587"/>
    <lineage>
        <taxon>Bacteria</taxon>
        <taxon>Pseudomonadati</taxon>
        <taxon>Pseudomonadota</taxon>
        <taxon>Gammaproteobacteria</taxon>
        <taxon>Enterobacterales</taxon>
        <taxon>Morganellaceae</taxon>
        <taxon>Providencia</taxon>
    </lineage>
</organism>
<dbReference type="OrthoDB" id="9869067at2"/>
<proteinExistence type="predicted"/>
<evidence type="ECO:0000313" key="2">
    <source>
        <dbReference type="EMBL" id="EMR4591781.1"/>
    </source>
</evidence>
<dbReference type="EMBL" id="ABEXCJ040000013">
    <property type="protein sequence ID" value="ELR5219594.1"/>
    <property type="molecule type" value="Genomic_DNA"/>
</dbReference>
<evidence type="ECO:0000313" key="1">
    <source>
        <dbReference type="EMBL" id="ELR5219594.1"/>
    </source>
</evidence>
<reference evidence="1" key="1">
    <citation type="submission" date="2023-10" db="EMBL/GenBank/DDBJ databases">
        <authorList>
            <consortium name="Clinical and Environmental Microbiology Branch: Whole genome sequencing antimicrobial resistance pathogens in the healthcare setting"/>
        </authorList>
    </citation>
    <scope>NUCLEOTIDE SEQUENCE</scope>
    <source>
        <strain evidence="1">2020QW-00022</strain>
    </source>
</reference>
<name>A0A3R8W537_PRORE</name>